<dbReference type="InterPro" id="IPR050215">
    <property type="entry name" value="Thiolase-like_sf_Thiolase"/>
</dbReference>
<evidence type="ECO:0000256" key="3">
    <source>
        <dbReference type="ARBA" id="ARBA00022679"/>
    </source>
</evidence>
<dbReference type="PROSITE" id="PS00737">
    <property type="entry name" value="THIOLASE_2"/>
    <property type="match status" value="1"/>
</dbReference>
<comment type="catalytic activity">
    <reaction evidence="7">
        <text>2 acetyl-CoA = acetoacetyl-CoA + CoA</text>
        <dbReference type="Rhea" id="RHEA:21036"/>
        <dbReference type="ChEBI" id="CHEBI:57286"/>
        <dbReference type="ChEBI" id="CHEBI:57287"/>
        <dbReference type="ChEBI" id="CHEBI:57288"/>
        <dbReference type="EC" id="2.3.1.9"/>
    </reaction>
</comment>
<sequence length="385" mass="40899">MREAVIVAFGRSPVGKAPKGKLKNTSPVDVAAQVVKGVLNKVPQLNPEEIDDFVLGCAFPEAEQGFNIGRIVAQRAGLPDCVPGQTVNRFCSSGLQTIAAAANSIMVGQAEVVLAGGVEFMSTVPMGGHHISPNPYLMKNRPEVYMSMGLTAENVAEQYHISRQMQDEFAVESHRRAAKAQEEGKFDDEIIPIEAVNDENETFIFRKDEGVRAETTAENLLKLPTVFKADGTVTPGNASQMSDGAAAVLLMSGKKAETLGLKPLAIFRSFAVAGVGPEVMGIGPVKAIPKALEIAGLDKEDIDEYELNEAFASQAIACIKELGLDPEKVNPNGGAIALGHPLGCTGSFLTVKLLSEMRRRDDRYGVVSMCIGGGMGAAAVFELIK</sequence>
<dbReference type="EMBL" id="JAGSND010000012">
    <property type="protein sequence ID" value="MBR0599360.1"/>
    <property type="molecule type" value="Genomic_DNA"/>
</dbReference>
<dbReference type="InterPro" id="IPR002155">
    <property type="entry name" value="Thiolase"/>
</dbReference>
<evidence type="ECO:0000259" key="11">
    <source>
        <dbReference type="Pfam" id="PF02803"/>
    </source>
</evidence>
<feature type="active site" description="Proton acceptor" evidence="8">
    <location>
        <position position="370"/>
    </location>
</feature>
<dbReference type="GO" id="GO:0010124">
    <property type="term" value="P:phenylacetate catabolic process"/>
    <property type="evidence" value="ECO:0007669"/>
    <property type="project" value="TreeGrafter"/>
</dbReference>
<dbReference type="AlphaFoldDB" id="A0A8J7W5L0"/>
<evidence type="ECO:0000256" key="8">
    <source>
        <dbReference type="PIRSR" id="PIRSR000429-1"/>
    </source>
</evidence>
<feature type="active site" description="Acyl-thioester intermediate" evidence="8">
    <location>
        <position position="91"/>
    </location>
</feature>
<accession>A0A8J7W5L0</accession>
<dbReference type="GO" id="GO:0005737">
    <property type="term" value="C:cytoplasm"/>
    <property type="evidence" value="ECO:0007669"/>
    <property type="project" value="UniProtKB-ARBA"/>
</dbReference>
<evidence type="ECO:0000256" key="9">
    <source>
        <dbReference type="RuleBase" id="RU003557"/>
    </source>
</evidence>
<feature type="domain" description="Thiolase N-terminal" evidence="10">
    <location>
        <begin position="5"/>
        <end position="252"/>
    </location>
</feature>
<feature type="active site" description="Proton acceptor" evidence="8">
    <location>
        <position position="340"/>
    </location>
</feature>
<dbReference type="PROSITE" id="PS00098">
    <property type="entry name" value="THIOLASE_1"/>
    <property type="match status" value="1"/>
</dbReference>
<dbReference type="RefSeq" id="WP_227019492.1">
    <property type="nucleotide sequence ID" value="NZ_JAGSND010000012.1"/>
</dbReference>
<keyword evidence="13" id="KW-1185">Reference proteome</keyword>
<reference evidence="12" key="1">
    <citation type="submission" date="2021-04" db="EMBL/GenBank/DDBJ databases">
        <title>Sinoanaerobacter chloroacetimidivorans sp. nov., an obligate anaerobic bacterium isolated from anaerobic sludge.</title>
        <authorList>
            <person name="Bao Y."/>
        </authorList>
    </citation>
    <scope>NUCLEOTIDE SEQUENCE</scope>
    <source>
        <strain evidence="12">BAD-6</strain>
    </source>
</reference>
<dbReference type="Pfam" id="PF02803">
    <property type="entry name" value="Thiolase_C"/>
    <property type="match status" value="1"/>
</dbReference>
<organism evidence="12 13">
    <name type="scientific">Sinanaerobacter chloroacetimidivorans</name>
    <dbReference type="NCBI Taxonomy" id="2818044"/>
    <lineage>
        <taxon>Bacteria</taxon>
        <taxon>Bacillati</taxon>
        <taxon>Bacillota</taxon>
        <taxon>Clostridia</taxon>
        <taxon>Peptostreptococcales</taxon>
        <taxon>Anaerovoracaceae</taxon>
        <taxon>Sinanaerobacter</taxon>
    </lineage>
</organism>
<comment type="caution">
    <text evidence="12">The sequence shown here is derived from an EMBL/GenBank/DDBJ whole genome shotgun (WGS) entry which is preliminary data.</text>
</comment>
<evidence type="ECO:0000313" key="13">
    <source>
        <dbReference type="Proteomes" id="UP000675664"/>
    </source>
</evidence>
<dbReference type="InterPro" id="IPR020616">
    <property type="entry name" value="Thiolase_N"/>
</dbReference>
<gene>
    <name evidence="12" type="ORF">KCX82_15845</name>
</gene>
<dbReference type="InterPro" id="IPR016039">
    <property type="entry name" value="Thiolase-like"/>
</dbReference>
<evidence type="ECO:0000256" key="6">
    <source>
        <dbReference type="ARBA" id="ARBA00044137"/>
    </source>
</evidence>
<dbReference type="Gene3D" id="3.40.47.10">
    <property type="match status" value="1"/>
</dbReference>
<dbReference type="Proteomes" id="UP000675664">
    <property type="component" value="Unassembled WGS sequence"/>
</dbReference>
<name>A0A8J7W5L0_9FIRM</name>
<keyword evidence="4 9" id="KW-0012">Acyltransferase</keyword>
<evidence type="ECO:0000256" key="1">
    <source>
        <dbReference type="ARBA" id="ARBA00005189"/>
    </source>
</evidence>
<proteinExistence type="inferred from homology"/>
<comment type="similarity">
    <text evidence="2 9">Belongs to the thiolase-like superfamily. Thiolase family.</text>
</comment>
<dbReference type="NCBIfam" id="TIGR01930">
    <property type="entry name" value="AcCoA-C-Actrans"/>
    <property type="match status" value="1"/>
</dbReference>
<dbReference type="InterPro" id="IPR020617">
    <property type="entry name" value="Thiolase_C"/>
</dbReference>
<dbReference type="InterPro" id="IPR020610">
    <property type="entry name" value="Thiolase_AS"/>
</dbReference>
<dbReference type="PANTHER" id="PTHR43853:SF21">
    <property type="entry name" value="STEROID 3-KETOACYL-COA THIOLASE"/>
    <property type="match status" value="1"/>
</dbReference>
<evidence type="ECO:0000313" key="12">
    <source>
        <dbReference type="EMBL" id="MBR0599360.1"/>
    </source>
</evidence>
<evidence type="ECO:0000256" key="2">
    <source>
        <dbReference type="ARBA" id="ARBA00010982"/>
    </source>
</evidence>
<dbReference type="InterPro" id="IPR020613">
    <property type="entry name" value="Thiolase_CS"/>
</dbReference>
<dbReference type="FunFam" id="3.40.47.10:FF:000010">
    <property type="entry name" value="Acetyl-CoA acetyltransferase (Thiolase)"/>
    <property type="match status" value="1"/>
</dbReference>
<dbReference type="PANTHER" id="PTHR43853">
    <property type="entry name" value="3-KETOACYL-COA THIOLASE, PEROXISOMAL"/>
    <property type="match status" value="1"/>
</dbReference>
<dbReference type="EC" id="2.3.1.16" evidence="5"/>
<dbReference type="PIRSF" id="PIRSF000429">
    <property type="entry name" value="Ac-CoA_Ac_transf"/>
    <property type="match status" value="1"/>
</dbReference>
<comment type="pathway">
    <text evidence="1">Lipid metabolism.</text>
</comment>
<evidence type="ECO:0000256" key="7">
    <source>
        <dbReference type="ARBA" id="ARBA00051550"/>
    </source>
</evidence>
<dbReference type="PROSITE" id="PS00099">
    <property type="entry name" value="THIOLASE_3"/>
    <property type="match status" value="1"/>
</dbReference>
<dbReference type="InterPro" id="IPR020615">
    <property type="entry name" value="Thiolase_acyl_enz_int_AS"/>
</dbReference>
<evidence type="ECO:0000256" key="4">
    <source>
        <dbReference type="ARBA" id="ARBA00023315"/>
    </source>
</evidence>
<feature type="domain" description="Thiolase C-terminal" evidence="11">
    <location>
        <begin position="261"/>
        <end position="382"/>
    </location>
</feature>
<dbReference type="CDD" id="cd00751">
    <property type="entry name" value="thiolase"/>
    <property type="match status" value="1"/>
</dbReference>
<evidence type="ECO:0000256" key="5">
    <source>
        <dbReference type="ARBA" id="ARBA00024073"/>
    </source>
</evidence>
<dbReference type="GO" id="GO:0006635">
    <property type="term" value="P:fatty acid beta-oxidation"/>
    <property type="evidence" value="ECO:0007669"/>
    <property type="project" value="TreeGrafter"/>
</dbReference>
<dbReference type="Pfam" id="PF00108">
    <property type="entry name" value="Thiolase_N"/>
    <property type="match status" value="1"/>
</dbReference>
<evidence type="ECO:0000259" key="10">
    <source>
        <dbReference type="Pfam" id="PF00108"/>
    </source>
</evidence>
<reference evidence="12" key="2">
    <citation type="submission" date="2021-04" db="EMBL/GenBank/DDBJ databases">
        <authorList>
            <person name="Liu J."/>
        </authorList>
    </citation>
    <scope>NUCLEOTIDE SEQUENCE</scope>
    <source>
        <strain evidence="12">BAD-6</strain>
    </source>
</reference>
<keyword evidence="3 9" id="KW-0808">Transferase</keyword>
<protein>
    <recommendedName>
        <fullName evidence="6">Acetyl-CoA acetyltransferase</fullName>
        <ecNumber evidence="5">2.3.1.16</ecNumber>
    </recommendedName>
</protein>
<dbReference type="GO" id="GO:0003985">
    <property type="term" value="F:acetyl-CoA C-acetyltransferase activity"/>
    <property type="evidence" value="ECO:0007669"/>
    <property type="project" value="UniProtKB-EC"/>
</dbReference>
<dbReference type="SUPFAM" id="SSF53901">
    <property type="entry name" value="Thiolase-like"/>
    <property type="match status" value="2"/>
</dbReference>